<name>A0A3S3PFR3_9ACAR</name>
<feature type="domain" description="Tyrosine specific protein phosphatases" evidence="8">
    <location>
        <begin position="399"/>
        <end position="475"/>
    </location>
</feature>
<accession>A0A3S3PFR3</accession>
<dbReference type="SUPFAM" id="SSF52799">
    <property type="entry name" value="(Phosphotyrosine protein) phosphatases II"/>
    <property type="match status" value="2"/>
</dbReference>
<proteinExistence type="inferred from homology"/>
<dbReference type="InterPro" id="IPR000387">
    <property type="entry name" value="Tyr_Pase_dom"/>
</dbReference>
<evidence type="ECO:0000256" key="1">
    <source>
        <dbReference type="ARBA" id="ARBA00009580"/>
    </source>
</evidence>
<dbReference type="FunFam" id="3.90.190.10:FF:000102">
    <property type="entry name" value="Receptor-type tyrosine-protein phosphatase"/>
    <property type="match status" value="1"/>
</dbReference>
<dbReference type="SMART" id="SM00194">
    <property type="entry name" value="PTPc"/>
    <property type="match status" value="2"/>
</dbReference>
<organism evidence="9 10">
    <name type="scientific">Dinothrombium tinctorium</name>
    <dbReference type="NCBI Taxonomy" id="1965070"/>
    <lineage>
        <taxon>Eukaryota</taxon>
        <taxon>Metazoa</taxon>
        <taxon>Ecdysozoa</taxon>
        <taxon>Arthropoda</taxon>
        <taxon>Chelicerata</taxon>
        <taxon>Arachnida</taxon>
        <taxon>Acari</taxon>
        <taxon>Acariformes</taxon>
        <taxon>Trombidiformes</taxon>
        <taxon>Prostigmata</taxon>
        <taxon>Anystina</taxon>
        <taxon>Parasitengona</taxon>
        <taxon>Trombidioidea</taxon>
        <taxon>Trombidiidae</taxon>
        <taxon>Dinothrombium</taxon>
    </lineage>
</organism>
<dbReference type="PANTHER" id="PTHR19134:SF562">
    <property type="entry name" value="PROTEIN-TYROSINE-PHOSPHATASE"/>
    <property type="match status" value="1"/>
</dbReference>
<evidence type="ECO:0000256" key="5">
    <source>
        <dbReference type="ARBA" id="ARBA00051722"/>
    </source>
</evidence>
<dbReference type="InterPro" id="IPR000242">
    <property type="entry name" value="PTP_cat"/>
</dbReference>
<keyword evidence="4" id="KW-0904">Protein phosphatase</keyword>
<dbReference type="InterPro" id="IPR016130">
    <property type="entry name" value="Tyr_Pase_AS"/>
</dbReference>
<dbReference type="STRING" id="1965070.A0A3S3PFR3"/>
<evidence type="ECO:0000259" key="7">
    <source>
        <dbReference type="PROSITE" id="PS50055"/>
    </source>
</evidence>
<dbReference type="PRINTS" id="PR00700">
    <property type="entry name" value="PRTYPHPHTASE"/>
</dbReference>
<dbReference type="InterPro" id="IPR050348">
    <property type="entry name" value="Protein-Tyr_Phosphatase"/>
</dbReference>
<dbReference type="InterPro" id="IPR029021">
    <property type="entry name" value="Prot-tyrosine_phosphatase-like"/>
</dbReference>
<gene>
    <name evidence="9" type="ORF">B4U79_00159</name>
</gene>
<dbReference type="Pfam" id="PF00102">
    <property type="entry name" value="Y_phosphatase"/>
    <property type="match status" value="2"/>
</dbReference>
<evidence type="ECO:0000256" key="2">
    <source>
        <dbReference type="ARBA" id="ARBA00013064"/>
    </source>
</evidence>
<protein>
    <recommendedName>
        <fullName evidence="2">protein-tyrosine-phosphatase</fullName>
        <ecNumber evidence="2">3.1.3.48</ecNumber>
    </recommendedName>
</protein>
<dbReference type="OrthoDB" id="6108687at2759"/>
<keyword evidence="6" id="KW-0812">Transmembrane</keyword>
<keyword evidence="3" id="KW-0378">Hydrolase</keyword>
<comment type="similarity">
    <text evidence="1">Belongs to the protein-tyrosine phosphatase family.</text>
</comment>
<evidence type="ECO:0000313" key="9">
    <source>
        <dbReference type="EMBL" id="RWS11542.1"/>
    </source>
</evidence>
<evidence type="ECO:0000259" key="8">
    <source>
        <dbReference type="PROSITE" id="PS50056"/>
    </source>
</evidence>
<dbReference type="PROSITE" id="PS00383">
    <property type="entry name" value="TYR_PHOSPHATASE_1"/>
    <property type="match status" value="1"/>
</dbReference>
<dbReference type="Gene3D" id="3.90.190.10">
    <property type="entry name" value="Protein tyrosine phosphatase superfamily"/>
    <property type="match status" value="2"/>
</dbReference>
<dbReference type="Proteomes" id="UP000285301">
    <property type="component" value="Unassembled WGS sequence"/>
</dbReference>
<evidence type="ECO:0000256" key="6">
    <source>
        <dbReference type="SAM" id="Phobius"/>
    </source>
</evidence>
<dbReference type="EC" id="3.1.3.48" evidence="2"/>
<dbReference type="AlphaFoldDB" id="A0A3S3PFR3"/>
<keyword evidence="6" id="KW-0472">Membrane</keyword>
<reference evidence="9 10" key="1">
    <citation type="journal article" date="2018" name="Gigascience">
        <title>Genomes of trombidid mites reveal novel predicted allergens and laterally-transferred genes associated with secondary metabolism.</title>
        <authorList>
            <person name="Dong X."/>
            <person name="Chaisiri K."/>
            <person name="Xia D."/>
            <person name="Armstrong S.D."/>
            <person name="Fang Y."/>
            <person name="Donnelly M.J."/>
            <person name="Kadowaki T."/>
            <person name="McGarry J.W."/>
            <person name="Darby A.C."/>
            <person name="Makepeace B.L."/>
        </authorList>
    </citation>
    <scope>NUCLEOTIDE SEQUENCE [LARGE SCALE GENOMIC DNA]</scope>
    <source>
        <strain evidence="9">UoL-WK</strain>
    </source>
</reference>
<dbReference type="InterPro" id="IPR003595">
    <property type="entry name" value="Tyr_Pase_cat"/>
</dbReference>
<dbReference type="GO" id="GO:0008045">
    <property type="term" value="P:motor neuron axon guidance"/>
    <property type="evidence" value="ECO:0007669"/>
    <property type="project" value="TreeGrafter"/>
</dbReference>
<comment type="caution">
    <text evidence="9">The sequence shown here is derived from an EMBL/GenBank/DDBJ whole genome shotgun (WGS) entry which is preliminary data.</text>
</comment>
<evidence type="ECO:0000256" key="4">
    <source>
        <dbReference type="ARBA" id="ARBA00022912"/>
    </source>
</evidence>
<dbReference type="GO" id="GO:0004725">
    <property type="term" value="F:protein tyrosine phosphatase activity"/>
    <property type="evidence" value="ECO:0007669"/>
    <property type="project" value="UniProtKB-EC"/>
</dbReference>
<sequence>MQNRSIFEIGLVNLSLNYTEARKLKKPYYAVVKLLPIQLKGSIEFEIGINNKNGLYTNPPLVPNQEYRFGIAISIGNDTFYYNPCSRTFIPRQREVTRGWIFFILLSGMLFLVGLTFIGLLVYIKTSDPEQLRGFFIFWSKPTNRGSLFKDANVSRSRDRLTLITANAYELEEDDLSRERKSFSDINTFEVKSHPIPVSELSDYVAQMQEDCAFKQEYSSVPRGQWAKWDEGRLPENKGKNRYGNLLAYDHNRVILALEKDEDIIENEAEVPLDEDYAPTDYINASFIDGYKAPHRYIATQGPLRSTIIDFWKMIWQYDSRHIVMLTNVEELGKMKCVKYWPENISTFGTIRVKLVKTQTYADYIIRKFLIEKKGFPEKEVYHYHFTSWPDHTVPAYTTSLISFIKKIRENEYYKNKNQPITVHCSAGVGRTGTLIMIDAMLEMSQHEKQIDILSYLCHIRKQRVNMVEKLQQYIFVHQILVEILSKENTDIECGHLDSYVMRLKYHDAVTKKTLLESQFETLNKLYGVSSKEVSAAALTNPTRNRNQEIVPANSARVILNSPEDYINAIYVNGYKIKDAYILTEVPLPDCQSIFWKMIDSCNIKVIALLSDLFQSDIYWPHVIAETHCYGNVEVELIEEEVGEKIIIRAFRVNNKLVKQLQLRNWIPSLKTSHCSQRLVEFYDTVEKHRIESMSYQIVVQCLNGCTSSGVYCGASFICDRIKEEQRVDAFLAASIDQYNLLYEIAKCFTARFQINANMKQISA</sequence>
<dbReference type="SMART" id="SM00404">
    <property type="entry name" value="PTPc_motif"/>
    <property type="match status" value="2"/>
</dbReference>
<keyword evidence="6" id="KW-1133">Transmembrane helix</keyword>
<comment type="catalytic activity">
    <reaction evidence="5">
        <text>O-phospho-L-tyrosyl-[protein] + H2O = L-tyrosyl-[protein] + phosphate</text>
        <dbReference type="Rhea" id="RHEA:10684"/>
        <dbReference type="Rhea" id="RHEA-COMP:10136"/>
        <dbReference type="Rhea" id="RHEA-COMP:20101"/>
        <dbReference type="ChEBI" id="CHEBI:15377"/>
        <dbReference type="ChEBI" id="CHEBI:43474"/>
        <dbReference type="ChEBI" id="CHEBI:46858"/>
        <dbReference type="ChEBI" id="CHEBI:61978"/>
        <dbReference type="EC" id="3.1.3.48"/>
    </reaction>
</comment>
<feature type="domain" description="Tyrosine-protein phosphatase" evidence="7">
    <location>
        <begin position="516"/>
        <end position="731"/>
    </location>
</feature>
<dbReference type="EMBL" id="NCKU01001664">
    <property type="protein sequence ID" value="RWS11542.1"/>
    <property type="molecule type" value="Genomic_DNA"/>
</dbReference>
<keyword evidence="9" id="KW-0675">Receptor</keyword>
<dbReference type="PROSITE" id="PS50055">
    <property type="entry name" value="TYR_PHOSPHATASE_PTP"/>
    <property type="match status" value="2"/>
</dbReference>
<feature type="transmembrane region" description="Helical" evidence="6">
    <location>
        <begin position="100"/>
        <end position="124"/>
    </location>
</feature>
<dbReference type="PROSITE" id="PS50056">
    <property type="entry name" value="TYR_PHOSPHATASE_2"/>
    <property type="match status" value="1"/>
</dbReference>
<evidence type="ECO:0000313" key="10">
    <source>
        <dbReference type="Proteomes" id="UP000285301"/>
    </source>
</evidence>
<dbReference type="PANTHER" id="PTHR19134">
    <property type="entry name" value="RECEPTOR-TYPE TYROSINE-PROTEIN PHOSPHATASE"/>
    <property type="match status" value="1"/>
</dbReference>
<keyword evidence="10" id="KW-1185">Reference proteome</keyword>
<evidence type="ECO:0000256" key="3">
    <source>
        <dbReference type="ARBA" id="ARBA00022801"/>
    </source>
</evidence>
<feature type="domain" description="Tyrosine-protein phosphatase" evidence="7">
    <location>
        <begin position="214"/>
        <end position="484"/>
    </location>
</feature>